<dbReference type="Proteomes" id="UP000274131">
    <property type="component" value="Unassembled WGS sequence"/>
</dbReference>
<organism evidence="11">
    <name type="scientific">Enterobius vermicularis</name>
    <name type="common">Human pinworm</name>
    <dbReference type="NCBI Taxonomy" id="51028"/>
    <lineage>
        <taxon>Eukaryota</taxon>
        <taxon>Metazoa</taxon>
        <taxon>Ecdysozoa</taxon>
        <taxon>Nematoda</taxon>
        <taxon>Chromadorea</taxon>
        <taxon>Rhabditida</taxon>
        <taxon>Spirurina</taxon>
        <taxon>Oxyuridomorpha</taxon>
        <taxon>Oxyuroidea</taxon>
        <taxon>Oxyuridae</taxon>
        <taxon>Enterobius</taxon>
    </lineage>
</organism>
<dbReference type="SUPFAM" id="SSF57959">
    <property type="entry name" value="Leucine zipper domain"/>
    <property type="match status" value="1"/>
</dbReference>
<dbReference type="GO" id="GO:0030968">
    <property type="term" value="P:endoplasmic reticulum unfolded protein response"/>
    <property type="evidence" value="ECO:0007669"/>
    <property type="project" value="TreeGrafter"/>
</dbReference>
<dbReference type="OrthoDB" id="644067at2759"/>
<protein>
    <submittedName>
        <fullName evidence="11">BZIP domain-containing protein</fullName>
    </submittedName>
</protein>
<evidence type="ECO:0000256" key="1">
    <source>
        <dbReference type="ARBA" id="ARBA00004167"/>
    </source>
</evidence>
<keyword evidence="3" id="KW-0805">Transcription regulation</keyword>
<evidence type="ECO:0000313" key="11">
    <source>
        <dbReference type="WBParaSite" id="EVEC_0000434701-mRNA-1"/>
    </source>
</evidence>
<dbReference type="CDD" id="cd14686">
    <property type="entry name" value="bZIP"/>
    <property type="match status" value="1"/>
</dbReference>
<evidence type="ECO:0000313" key="10">
    <source>
        <dbReference type="Proteomes" id="UP000274131"/>
    </source>
</evidence>
<feature type="coiled-coil region" evidence="7">
    <location>
        <begin position="442"/>
        <end position="490"/>
    </location>
</feature>
<dbReference type="EMBL" id="UXUI01007751">
    <property type="protein sequence ID" value="VDD89304.1"/>
    <property type="molecule type" value="Genomic_DNA"/>
</dbReference>
<name>A0A0N4V2U8_ENTVE</name>
<dbReference type="SMART" id="SM00338">
    <property type="entry name" value="BRLZ"/>
    <property type="match status" value="1"/>
</dbReference>
<dbReference type="PANTHER" id="PTHR46164">
    <property type="entry name" value="ATF6, ISOFORM C"/>
    <property type="match status" value="1"/>
</dbReference>
<keyword evidence="5" id="KW-0804">Transcription</keyword>
<dbReference type="GO" id="GO:0016020">
    <property type="term" value="C:membrane"/>
    <property type="evidence" value="ECO:0007669"/>
    <property type="project" value="UniProtKB-SubCell"/>
</dbReference>
<comment type="similarity">
    <text evidence="2">Belongs to the bZIP family. ATF subfamily.</text>
</comment>
<evidence type="ECO:0000256" key="6">
    <source>
        <dbReference type="ARBA" id="ARBA00023242"/>
    </source>
</evidence>
<evidence type="ECO:0000313" key="9">
    <source>
        <dbReference type="EMBL" id="VDD89304.1"/>
    </source>
</evidence>
<evidence type="ECO:0000256" key="2">
    <source>
        <dbReference type="ARBA" id="ARBA00009050"/>
    </source>
</evidence>
<evidence type="ECO:0000259" key="8">
    <source>
        <dbReference type="PROSITE" id="PS50217"/>
    </source>
</evidence>
<evidence type="ECO:0000256" key="5">
    <source>
        <dbReference type="ARBA" id="ARBA00023163"/>
    </source>
</evidence>
<evidence type="ECO:0000256" key="3">
    <source>
        <dbReference type="ARBA" id="ARBA00023015"/>
    </source>
</evidence>
<dbReference type="Pfam" id="PF00170">
    <property type="entry name" value="bZIP_1"/>
    <property type="match status" value="1"/>
</dbReference>
<proteinExistence type="inferred from homology"/>
<dbReference type="InterPro" id="IPR051882">
    <property type="entry name" value="ATF_bZIP_TF"/>
</dbReference>
<sequence>MDFLENEKSDKETLFSDDLLFMEESLTGTNDQFHTQIISDNISGIITLSVLMRGLDFDVDFLNERLESNEQESEINVCDDQRYAGLIDHCLSHCSPVSSDSGNHSPSSTSSEGAHFGELWQDSNLTPGCTIEEGGVANERLKLPETCTIVPEGETAKRDNFLASSSADASQLQTSQASQFCLGRNFFRIFKILRLTRIQNLNIHEYFDAGLSQLVVCQQQSANSSANHKTNLRAESDRWLMQKSAKLCNLRCKFCGEKRGVEDGISFSMSVTTQAPVVYLLPASTSNSFVTQNEKRNLKQKLCIKPVSGFPVHTLIDKQYTSKKTNSFAVPSNRMQPYTVTRPQLLIPKPDSESFNTVPLTAKPLINTVSLAAPTTLLTSVPAASVNQTTDSSLNRVFVPISCSRRLSTDSGDCTFSKDAQEYARKREERKIKNRASAQQSRLRKRHELDELKHKLSESEKNVQKLRLENEELKKQIVYLQNENALLQKNFVGVRGRTSVVTGVACLMVFCIFANINRKPFTSLDSSLKVSEIISQNSEAPGLTGVFRGRSLLSVSYDSTGSGNRLVERRAMSDVGVEGRSESEEDDIRLLARNASNISDCGDGQKAFLNQTERIRVNNDLSSWVDRHERLIFLQMRQVFRAPMPKLTHVSNSSLRQKMSSKAKAKKLQRIQDFRRICIFDISFNFVSIVTKLQVCRNSAVKKEEAKLKATRERAWRHLDLISSTGKATAEPHSARLEKMQVDLFADTRRQLSLRSAELEKRRSLNAETRYSELARAIKQKEDTLYVVAMQVSTQNPVGWWAGRITHRHSIFFDYYLLPAVNRNSTDRPRISLILPAFSYNGTLPNQVAMMRIECEVTGTGLFHISDSLLLFFYNESHYY</sequence>
<dbReference type="AlphaFoldDB" id="A0A0N4V2U8"/>
<keyword evidence="6" id="KW-0539">Nucleus</keyword>
<keyword evidence="10" id="KW-1185">Reference proteome</keyword>
<dbReference type="GO" id="GO:0000978">
    <property type="term" value="F:RNA polymerase II cis-regulatory region sequence-specific DNA binding"/>
    <property type="evidence" value="ECO:0007669"/>
    <property type="project" value="TreeGrafter"/>
</dbReference>
<reference evidence="11" key="1">
    <citation type="submission" date="2016-03" db="UniProtKB">
        <authorList>
            <consortium name="WormBaseParasite"/>
        </authorList>
    </citation>
    <scope>IDENTIFICATION</scope>
</reference>
<dbReference type="WBParaSite" id="EVEC_0000434701-mRNA-1">
    <property type="protein sequence ID" value="EVEC_0000434701-mRNA-1"/>
    <property type="gene ID" value="EVEC_0000434701"/>
</dbReference>
<evidence type="ECO:0000256" key="4">
    <source>
        <dbReference type="ARBA" id="ARBA00023125"/>
    </source>
</evidence>
<dbReference type="InterPro" id="IPR046347">
    <property type="entry name" value="bZIP_sf"/>
</dbReference>
<dbReference type="InterPro" id="IPR004827">
    <property type="entry name" value="bZIP"/>
</dbReference>
<dbReference type="GO" id="GO:0000981">
    <property type="term" value="F:DNA-binding transcription factor activity, RNA polymerase II-specific"/>
    <property type="evidence" value="ECO:0007669"/>
    <property type="project" value="TreeGrafter"/>
</dbReference>
<keyword evidence="4" id="KW-0238">DNA-binding</keyword>
<reference evidence="9 10" key="2">
    <citation type="submission" date="2018-10" db="EMBL/GenBank/DDBJ databases">
        <authorList>
            <consortium name="Pathogen Informatics"/>
        </authorList>
    </citation>
    <scope>NUCLEOTIDE SEQUENCE [LARGE SCALE GENOMIC DNA]</scope>
</reference>
<dbReference type="Gene3D" id="1.20.5.170">
    <property type="match status" value="1"/>
</dbReference>
<dbReference type="STRING" id="51028.A0A0N4V2U8"/>
<keyword evidence="7" id="KW-0175">Coiled coil</keyword>
<accession>A0A0N4V2U8</accession>
<dbReference type="GO" id="GO:0005634">
    <property type="term" value="C:nucleus"/>
    <property type="evidence" value="ECO:0007669"/>
    <property type="project" value="TreeGrafter"/>
</dbReference>
<dbReference type="PROSITE" id="PS00036">
    <property type="entry name" value="BZIP_BASIC"/>
    <property type="match status" value="1"/>
</dbReference>
<gene>
    <name evidence="9" type="ORF">EVEC_LOCUS4055</name>
</gene>
<feature type="domain" description="BZIP" evidence="8">
    <location>
        <begin position="424"/>
        <end position="487"/>
    </location>
</feature>
<evidence type="ECO:0000256" key="7">
    <source>
        <dbReference type="SAM" id="Coils"/>
    </source>
</evidence>
<dbReference type="PROSITE" id="PS50217">
    <property type="entry name" value="BZIP"/>
    <property type="match status" value="1"/>
</dbReference>
<comment type="subcellular location">
    <subcellularLocation>
        <location evidence="1">Membrane</location>
        <topology evidence="1">Single-pass membrane protein</topology>
    </subcellularLocation>
</comment>
<dbReference type="PANTHER" id="PTHR46164:SF3">
    <property type="entry name" value="ATF6, ISOFORM C"/>
    <property type="match status" value="1"/>
</dbReference>